<feature type="chain" id="PRO_5042430784" description="Ig-like domain-containing protein" evidence="6">
    <location>
        <begin position="23"/>
        <end position="342"/>
    </location>
</feature>
<evidence type="ECO:0000256" key="4">
    <source>
        <dbReference type="ARBA" id="ARBA00023180"/>
    </source>
</evidence>
<dbReference type="SMART" id="SM00409">
    <property type="entry name" value="IG"/>
    <property type="match status" value="2"/>
</dbReference>
<dbReference type="InterPro" id="IPR036179">
    <property type="entry name" value="Ig-like_dom_sf"/>
</dbReference>
<dbReference type="EnsemblMetazoa" id="G13046.1">
    <property type="protein sequence ID" value="G13046.1:cds"/>
    <property type="gene ID" value="G13046"/>
</dbReference>
<dbReference type="GO" id="GO:0005911">
    <property type="term" value="C:cell-cell junction"/>
    <property type="evidence" value="ECO:0007669"/>
    <property type="project" value="TreeGrafter"/>
</dbReference>
<dbReference type="EnsemblMetazoa" id="G13046.2">
    <property type="protein sequence ID" value="G13046.2:cds"/>
    <property type="gene ID" value="G13046"/>
</dbReference>
<dbReference type="GO" id="GO:0050839">
    <property type="term" value="F:cell adhesion molecule binding"/>
    <property type="evidence" value="ECO:0007669"/>
    <property type="project" value="TreeGrafter"/>
</dbReference>
<evidence type="ECO:0000256" key="2">
    <source>
        <dbReference type="ARBA" id="ARBA00023136"/>
    </source>
</evidence>
<feature type="domain" description="Ig-like" evidence="7">
    <location>
        <begin position="122"/>
        <end position="208"/>
    </location>
</feature>
<dbReference type="SUPFAM" id="SSF48726">
    <property type="entry name" value="Immunoglobulin"/>
    <property type="match status" value="2"/>
</dbReference>
<dbReference type="PANTHER" id="PTHR11640">
    <property type="entry name" value="NEPHRIN"/>
    <property type="match status" value="1"/>
</dbReference>
<dbReference type="AlphaFoldDB" id="A0A8W8I9T2"/>
<comment type="subcellular location">
    <subcellularLocation>
        <location evidence="1">Membrane</location>
        <topology evidence="1">Single-pass type I membrane protein</topology>
    </subcellularLocation>
</comment>
<dbReference type="PANTHER" id="PTHR11640:SF164">
    <property type="entry name" value="MAM DOMAIN-CONTAINING GLYCOSYLPHOSPHATIDYLINOSITOL ANCHOR PROTEIN 1"/>
    <property type="match status" value="1"/>
</dbReference>
<feature type="signal peptide" evidence="6">
    <location>
        <begin position="1"/>
        <end position="22"/>
    </location>
</feature>
<dbReference type="InterPro" id="IPR007110">
    <property type="entry name" value="Ig-like_dom"/>
</dbReference>
<keyword evidence="9" id="KW-1185">Reference proteome</keyword>
<keyword evidence="5" id="KW-0393">Immunoglobulin domain</keyword>
<dbReference type="Proteomes" id="UP000005408">
    <property type="component" value="Unassembled WGS sequence"/>
</dbReference>
<dbReference type="GO" id="GO:0005886">
    <property type="term" value="C:plasma membrane"/>
    <property type="evidence" value="ECO:0007669"/>
    <property type="project" value="TreeGrafter"/>
</dbReference>
<evidence type="ECO:0000256" key="5">
    <source>
        <dbReference type="ARBA" id="ARBA00023319"/>
    </source>
</evidence>
<evidence type="ECO:0000256" key="6">
    <source>
        <dbReference type="SAM" id="SignalP"/>
    </source>
</evidence>
<dbReference type="Gene3D" id="2.60.40.10">
    <property type="entry name" value="Immunoglobulins"/>
    <property type="match status" value="2"/>
</dbReference>
<feature type="domain" description="Ig-like" evidence="7">
    <location>
        <begin position="225"/>
        <end position="337"/>
    </location>
</feature>
<dbReference type="InterPro" id="IPR003598">
    <property type="entry name" value="Ig_sub2"/>
</dbReference>
<dbReference type="GO" id="GO:0098609">
    <property type="term" value="P:cell-cell adhesion"/>
    <property type="evidence" value="ECO:0007669"/>
    <property type="project" value="TreeGrafter"/>
</dbReference>
<accession>A0A8W8I9T2</accession>
<proteinExistence type="predicted"/>
<evidence type="ECO:0000259" key="7">
    <source>
        <dbReference type="PROSITE" id="PS50835"/>
    </source>
</evidence>
<dbReference type="PROSITE" id="PS50835">
    <property type="entry name" value="IG_LIKE"/>
    <property type="match status" value="2"/>
</dbReference>
<keyword evidence="2" id="KW-0472">Membrane</keyword>
<sequence length="342" mass="39626">MRCTDWTLMVLVWTRCIGIAYFEETIYRDPMSSVTFYCHPSQTSEQYMWKLVPPQKTETILFMNNANLTSDKYYFLESRYHSWDLGLKTVMKRHSGTYLCQEFANTGLVTLKNYTLVVNGPPKLSPNIPWLNTVPVIEGNTAELRCDVTGSPPPSISWFAMEDGQIRSIHIEGHILQIRNITRACGTKYVCIAENRLSTKPLLNMTFDLDVQFPAQILLYDAKSPRRDVISAILNRKLGMEVILRCDVMMYPEVTINWKIRNLRNSQLRKIASYIPGVGISEHDRRKTVYTFKFQVIPNKKVTIFDVIFRTDKEETFSEYVCETEGQQFPSTQKSIKIEKLP</sequence>
<dbReference type="InterPro" id="IPR013783">
    <property type="entry name" value="Ig-like_fold"/>
</dbReference>
<keyword evidence="3" id="KW-1015">Disulfide bond</keyword>
<dbReference type="EnsemblMetazoa" id="G13046.3">
    <property type="protein sequence ID" value="G13046.3:cds"/>
    <property type="gene ID" value="G13046"/>
</dbReference>
<dbReference type="InterPro" id="IPR003599">
    <property type="entry name" value="Ig_sub"/>
</dbReference>
<organism evidence="8 9">
    <name type="scientific">Magallana gigas</name>
    <name type="common">Pacific oyster</name>
    <name type="synonym">Crassostrea gigas</name>
    <dbReference type="NCBI Taxonomy" id="29159"/>
    <lineage>
        <taxon>Eukaryota</taxon>
        <taxon>Metazoa</taxon>
        <taxon>Spiralia</taxon>
        <taxon>Lophotrochozoa</taxon>
        <taxon>Mollusca</taxon>
        <taxon>Bivalvia</taxon>
        <taxon>Autobranchia</taxon>
        <taxon>Pteriomorphia</taxon>
        <taxon>Ostreida</taxon>
        <taxon>Ostreoidea</taxon>
        <taxon>Ostreidae</taxon>
        <taxon>Magallana</taxon>
    </lineage>
</organism>
<evidence type="ECO:0000256" key="1">
    <source>
        <dbReference type="ARBA" id="ARBA00004479"/>
    </source>
</evidence>
<dbReference type="Pfam" id="PF13927">
    <property type="entry name" value="Ig_3"/>
    <property type="match status" value="1"/>
</dbReference>
<dbReference type="SMART" id="SM00408">
    <property type="entry name" value="IGc2"/>
    <property type="match status" value="1"/>
</dbReference>
<name>A0A8W8I9T2_MAGGI</name>
<reference evidence="8" key="1">
    <citation type="submission" date="2022-08" db="UniProtKB">
        <authorList>
            <consortium name="EnsemblMetazoa"/>
        </authorList>
    </citation>
    <scope>IDENTIFICATION</scope>
    <source>
        <strain evidence="8">05x7-T-G4-1.051#20</strain>
    </source>
</reference>
<evidence type="ECO:0000313" key="8">
    <source>
        <dbReference type="EnsemblMetazoa" id="G13046.3:cds"/>
    </source>
</evidence>
<protein>
    <recommendedName>
        <fullName evidence="7">Ig-like domain-containing protein</fullName>
    </recommendedName>
</protein>
<dbReference type="InterPro" id="IPR051275">
    <property type="entry name" value="Cell_adhesion_signaling"/>
</dbReference>
<evidence type="ECO:0000313" key="9">
    <source>
        <dbReference type="Proteomes" id="UP000005408"/>
    </source>
</evidence>
<keyword evidence="6" id="KW-0732">Signal</keyword>
<keyword evidence="4" id="KW-0325">Glycoprotein</keyword>
<evidence type="ECO:0000256" key="3">
    <source>
        <dbReference type="ARBA" id="ARBA00023157"/>
    </source>
</evidence>